<dbReference type="InterPro" id="IPR037523">
    <property type="entry name" value="VOC_core"/>
</dbReference>
<proteinExistence type="predicted"/>
<dbReference type="SUPFAM" id="SSF54593">
    <property type="entry name" value="Glyoxalase/Bleomycin resistance protein/Dihydroxybiphenyl dioxygenase"/>
    <property type="match status" value="1"/>
</dbReference>
<dbReference type="PANTHER" id="PTHR43279:SF1">
    <property type="entry name" value="CATECHOL-2,3-DIOXYGENASE"/>
    <property type="match status" value="1"/>
</dbReference>
<dbReference type="PANTHER" id="PTHR43279">
    <property type="entry name" value="CATECHOL-2,3-DIOXYGENASE"/>
    <property type="match status" value="1"/>
</dbReference>
<evidence type="ECO:0000313" key="4">
    <source>
        <dbReference type="Proteomes" id="UP001345691"/>
    </source>
</evidence>
<dbReference type="InterPro" id="IPR004360">
    <property type="entry name" value="Glyas_Fos-R_dOase_dom"/>
</dbReference>
<evidence type="ECO:0000259" key="2">
    <source>
        <dbReference type="PROSITE" id="PS51819"/>
    </source>
</evidence>
<dbReference type="PROSITE" id="PS51819">
    <property type="entry name" value="VOC"/>
    <property type="match status" value="1"/>
</dbReference>
<sequence>MLVNFDNLSGARVRPTKLAHVVLRTHDKKTMAKFYCDFLGGEVVHQNDVLAFITYDDEHHRVALAEIPDLKTKDRSTCGLEHIAFTFETLEDLFLAYRQRRAQGMLPFWCVNHGMTISLYYADPDGNILETQVDVFEDPAEANAYMMSPAYTTNPIGVDFDPEEFIQRINKGESWESLTSRPDSGPRGFDTIPRVKPQL</sequence>
<dbReference type="Proteomes" id="UP001345691">
    <property type="component" value="Unassembled WGS sequence"/>
</dbReference>
<feature type="domain" description="VOC" evidence="2">
    <location>
        <begin position="17"/>
        <end position="134"/>
    </location>
</feature>
<comment type="caution">
    <text evidence="3">The sequence shown here is derived from an EMBL/GenBank/DDBJ whole genome shotgun (WGS) entry which is preliminary data.</text>
</comment>
<organism evidence="3 4">
    <name type="scientific">Exophiala sideris</name>
    <dbReference type="NCBI Taxonomy" id="1016849"/>
    <lineage>
        <taxon>Eukaryota</taxon>
        <taxon>Fungi</taxon>
        <taxon>Dikarya</taxon>
        <taxon>Ascomycota</taxon>
        <taxon>Pezizomycotina</taxon>
        <taxon>Eurotiomycetes</taxon>
        <taxon>Chaetothyriomycetidae</taxon>
        <taxon>Chaetothyriales</taxon>
        <taxon>Herpotrichiellaceae</taxon>
        <taxon>Exophiala</taxon>
    </lineage>
</organism>
<dbReference type="Pfam" id="PF00903">
    <property type="entry name" value="Glyoxalase"/>
    <property type="match status" value="1"/>
</dbReference>
<protein>
    <recommendedName>
        <fullName evidence="2">VOC domain-containing protein</fullName>
    </recommendedName>
</protein>
<keyword evidence="4" id="KW-1185">Reference proteome</keyword>
<dbReference type="EMBL" id="JAVRRF010000010">
    <property type="protein sequence ID" value="KAK5060636.1"/>
    <property type="molecule type" value="Genomic_DNA"/>
</dbReference>
<evidence type="ECO:0000256" key="1">
    <source>
        <dbReference type="SAM" id="MobiDB-lite"/>
    </source>
</evidence>
<dbReference type="Gene3D" id="3.10.180.10">
    <property type="entry name" value="2,3-Dihydroxybiphenyl 1,2-Dioxygenase, domain 1"/>
    <property type="match status" value="1"/>
</dbReference>
<reference evidence="3 4" key="1">
    <citation type="submission" date="2023-08" db="EMBL/GenBank/DDBJ databases">
        <title>Black Yeasts Isolated from many extreme environments.</title>
        <authorList>
            <person name="Coleine C."/>
            <person name="Stajich J.E."/>
            <person name="Selbmann L."/>
        </authorList>
    </citation>
    <scope>NUCLEOTIDE SEQUENCE [LARGE SCALE GENOMIC DNA]</scope>
    <source>
        <strain evidence="3 4">CCFEE 6328</strain>
    </source>
</reference>
<gene>
    <name evidence="3" type="ORF">LTR69_005235</name>
</gene>
<dbReference type="InterPro" id="IPR029068">
    <property type="entry name" value="Glyas_Bleomycin-R_OHBP_Dase"/>
</dbReference>
<name>A0ABR0JBF2_9EURO</name>
<feature type="region of interest" description="Disordered" evidence="1">
    <location>
        <begin position="176"/>
        <end position="199"/>
    </location>
</feature>
<accession>A0ABR0JBF2</accession>
<evidence type="ECO:0000313" key="3">
    <source>
        <dbReference type="EMBL" id="KAK5060636.1"/>
    </source>
</evidence>